<comment type="catalytic activity">
    <reaction evidence="10">
        <text>UDP-2-N,3-O-bis[(3R)-3-hydroxytetradecanoyl]-alpha-D-glucosamine + H2O = 2-N,3-O-bis[(3R)-3-hydroxytetradecanoyl]-alpha-D-glucosaminyl 1-phosphate + UMP + 2 H(+)</text>
        <dbReference type="Rhea" id="RHEA:25213"/>
        <dbReference type="ChEBI" id="CHEBI:15377"/>
        <dbReference type="ChEBI" id="CHEBI:15378"/>
        <dbReference type="ChEBI" id="CHEBI:57865"/>
        <dbReference type="ChEBI" id="CHEBI:57957"/>
        <dbReference type="ChEBI" id="CHEBI:78847"/>
        <dbReference type="EC" id="3.6.1.54"/>
    </reaction>
</comment>
<name>A0ABT1ZS36_9BURK</name>
<feature type="binding site" evidence="10">
    <location>
        <position position="184"/>
    </location>
    <ligand>
        <name>substrate</name>
    </ligand>
</feature>
<feature type="binding site" evidence="10">
    <location>
        <begin position="91"/>
        <end position="92"/>
    </location>
    <ligand>
        <name>substrate</name>
    </ligand>
</feature>
<reference evidence="12 13" key="1">
    <citation type="submission" date="2022-08" db="EMBL/GenBank/DDBJ databases">
        <title>Reclassification of Massilia species as members of the genera Telluria, Duganella, Pseudoduganella, Mokoshia gen. nov. and Zemynaea gen. nov. using orthogonal and non-orthogonal genome-based approaches.</title>
        <authorList>
            <person name="Bowman J.P."/>
        </authorList>
    </citation>
    <scope>NUCLEOTIDE SEQUENCE [LARGE SCALE GENOMIC DNA]</scope>
    <source>
        <strain evidence="12 13">JCM 31316</strain>
    </source>
</reference>
<feature type="binding site" evidence="10">
    <location>
        <position position="212"/>
    </location>
    <ligand>
        <name>Mn(2+)</name>
        <dbReference type="ChEBI" id="CHEBI:29035"/>
        <label>2</label>
    </ligand>
</feature>
<dbReference type="InterPro" id="IPR029052">
    <property type="entry name" value="Metallo-depent_PP-like"/>
</dbReference>
<comment type="pathway">
    <text evidence="10">Glycolipid biosynthesis; lipid IV(A) biosynthesis; lipid IV(A) from (3R)-3-hydroxytetradecanoyl-[acyl-carrier-protein] and UDP-N-acetyl-alpha-D-glucosamine: step 4/6.</text>
</comment>
<evidence type="ECO:0000256" key="10">
    <source>
        <dbReference type="HAMAP-Rule" id="MF_00575"/>
    </source>
</evidence>
<keyword evidence="8 10" id="KW-0472">Membrane</keyword>
<evidence type="ECO:0000256" key="7">
    <source>
        <dbReference type="ARBA" id="ARBA00023098"/>
    </source>
</evidence>
<feature type="binding site" evidence="10">
    <location>
        <position position="212"/>
    </location>
    <ligand>
        <name>substrate</name>
    </ligand>
</feature>
<dbReference type="EMBL" id="JANUGW010000009">
    <property type="protein sequence ID" value="MCS0582691.1"/>
    <property type="molecule type" value="Genomic_DNA"/>
</dbReference>
<evidence type="ECO:0000256" key="3">
    <source>
        <dbReference type="ARBA" id="ARBA00022519"/>
    </source>
</evidence>
<organism evidence="12 13">
    <name type="scientific">Massilia pinisoli</name>
    <dbReference type="NCBI Taxonomy" id="1772194"/>
    <lineage>
        <taxon>Bacteria</taxon>
        <taxon>Pseudomonadati</taxon>
        <taxon>Pseudomonadota</taxon>
        <taxon>Betaproteobacteria</taxon>
        <taxon>Burkholderiales</taxon>
        <taxon>Oxalobacteraceae</taxon>
        <taxon>Telluria group</taxon>
        <taxon>Massilia</taxon>
    </lineage>
</organism>
<dbReference type="InterPro" id="IPR004843">
    <property type="entry name" value="Calcineurin-like_PHP"/>
</dbReference>
<accession>A0ABT1ZS36</accession>
<gene>
    <name evidence="10" type="primary">lpxH</name>
    <name evidence="12" type="ORF">NX784_13910</name>
</gene>
<feature type="domain" description="Calcineurin-like phosphoesterase" evidence="11">
    <location>
        <begin position="15"/>
        <end position="216"/>
    </location>
</feature>
<feature type="binding site" evidence="10">
    <location>
        <position position="131"/>
    </location>
    <ligand>
        <name>Mn(2+)</name>
        <dbReference type="ChEBI" id="CHEBI:29035"/>
        <label>2</label>
    </ligand>
</feature>
<keyword evidence="9 10" id="KW-0464">Manganese</keyword>
<evidence type="ECO:0000256" key="8">
    <source>
        <dbReference type="ARBA" id="ARBA00023136"/>
    </source>
</evidence>
<feature type="binding site" evidence="10">
    <location>
        <position position="52"/>
    </location>
    <ligand>
        <name>Mn(2+)</name>
        <dbReference type="ChEBI" id="CHEBI:29035"/>
        <label>1</label>
    </ligand>
</feature>
<comment type="caution">
    <text evidence="12">The sequence shown here is derived from an EMBL/GenBank/DDBJ whole genome shotgun (WGS) entry which is preliminary data.</text>
</comment>
<evidence type="ECO:0000313" key="12">
    <source>
        <dbReference type="EMBL" id="MCS0582691.1"/>
    </source>
</evidence>
<feature type="binding site" evidence="10">
    <location>
        <position position="214"/>
    </location>
    <ligand>
        <name>Mn(2+)</name>
        <dbReference type="ChEBI" id="CHEBI:29035"/>
        <label>1</label>
    </ligand>
</feature>
<dbReference type="InterPro" id="IPR043461">
    <property type="entry name" value="LpxH-like"/>
</dbReference>
<keyword evidence="3 10" id="KW-0997">Cell inner membrane</keyword>
<comment type="similarity">
    <text evidence="10">Belongs to the LpxH family.</text>
</comment>
<dbReference type="GO" id="GO:0016787">
    <property type="term" value="F:hydrolase activity"/>
    <property type="evidence" value="ECO:0007669"/>
    <property type="project" value="UniProtKB-KW"/>
</dbReference>
<protein>
    <recommendedName>
        <fullName evidence="10">UDP-2,3-diacylglucosamine hydrolase</fullName>
        <ecNumber evidence="10">3.6.1.54</ecNumber>
    </recommendedName>
    <alternativeName>
        <fullName evidence="10">UDP-2,3-diacylglucosamine diphosphatase</fullName>
    </alternativeName>
</protein>
<feature type="binding site" evidence="10">
    <location>
        <position position="91"/>
    </location>
    <ligand>
        <name>Mn(2+)</name>
        <dbReference type="ChEBI" id="CHEBI:29035"/>
        <label>2</label>
    </ligand>
</feature>
<keyword evidence="6 10" id="KW-0378">Hydrolase</keyword>
<dbReference type="SUPFAM" id="SSF56300">
    <property type="entry name" value="Metallo-dependent phosphatases"/>
    <property type="match status" value="1"/>
</dbReference>
<dbReference type="HAMAP" id="MF_00575">
    <property type="entry name" value="LpxH"/>
    <property type="match status" value="1"/>
</dbReference>
<feature type="binding site" evidence="10">
    <location>
        <position position="21"/>
    </location>
    <ligand>
        <name>Mn(2+)</name>
        <dbReference type="ChEBI" id="CHEBI:29035"/>
        <label>1</label>
    </ligand>
</feature>
<evidence type="ECO:0000259" key="11">
    <source>
        <dbReference type="Pfam" id="PF00149"/>
    </source>
</evidence>
<dbReference type="PANTHER" id="PTHR34990:SF1">
    <property type="entry name" value="UDP-2,3-DIACYLGLUCOSAMINE HYDROLASE"/>
    <property type="match status" value="1"/>
</dbReference>
<proteinExistence type="inferred from homology"/>
<evidence type="ECO:0000256" key="6">
    <source>
        <dbReference type="ARBA" id="ARBA00022801"/>
    </source>
</evidence>
<feature type="binding site" evidence="10">
    <location>
        <position position="139"/>
    </location>
    <ligand>
        <name>substrate</name>
    </ligand>
</feature>
<keyword evidence="1 10" id="KW-1003">Cell membrane</keyword>
<dbReference type="RefSeq" id="WP_258817274.1">
    <property type="nucleotide sequence ID" value="NZ_JANUGW010000009.1"/>
</dbReference>
<sequence length="263" mass="29135">MTSPAMASPARLLALFISDLHLQASHPRTAEAFFRFLAERAAHAERLYLLGDIFEYWAGDDDVDDPFNRTVVDALRRVSDGGTAVYWLGGNRDFLVGTRFAEAAGLILLPEPHVATFSGRDGARRRVVLVHGDAQCTDDTKYMAFRAQVRDPAWQQQFLAMPLAQRKAIIAGLREGSRAAHAEKSYDIMDVNPAAVAALHADTGTDVIIHGHTHRPALHEAGHMRRYVLPDWELDEEPVRGGWIAVDEDGRILRVDLAGHELA</sequence>
<dbReference type="InterPro" id="IPR010138">
    <property type="entry name" value="UDP-diacylglucosamine_Hdrlase"/>
</dbReference>
<comment type="function">
    <text evidence="10">Hydrolyzes the pyrophosphate bond of UDP-2,3-diacylglucosamine to yield 2,3-diacylglucosamine 1-phosphate (lipid X) and UMP by catalyzing the attack of water at the alpha-P atom. Involved in the biosynthesis of lipid A, a phosphorylated glycolipid that anchors the lipopolysaccharide to the outer membrane of the cell.</text>
</comment>
<evidence type="ECO:0000256" key="5">
    <source>
        <dbReference type="ARBA" id="ARBA00022723"/>
    </source>
</evidence>
<dbReference type="EC" id="3.6.1.54" evidence="10"/>
<feature type="binding site" evidence="10">
    <location>
        <position position="52"/>
    </location>
    <ligand>
        <name>Mn(2+)</name>
        <dbReference type="ChEBI" id="CHEBI:29035"/>
        <label>2</label>
    </ligand>
</feature>
<dbReference type="Pfam" id="PF00149">
    <property type="entry name" value="Metallophos"/>
    <property type="match status" value="1"/>
</dbReference>
<keyword evidence="5 10" id="KW-0479">Metal-binding</keyword>
<dbReference type="NCBIfam" id="NF003743">
    <property type="entry name" value="PRK05340.1"/>
    <property type="match status" value="1"/>
</dbReference>
<keyword evidence="2 10" id="KW-0444">Lipid biosynthesis</keyword>
<comment type="subcellular location">
    <subcellularLocation>
        <location evidence="10">Cell inner membrane</location>
        <topology evidence="10">Peripheral membrane protein</topology>
        <orientation evidence="10">Cytoplasmic side</orientation>
    </subcellularLocation>
</comment>
<dbReference type="PANTHER" id="PTHR34990">
    <property type="entry name" value="UDP-2,3-DIACYLGLUCOSAMINE HYDROLASE-RELATED"/>
    <property type="match status" value="1"/>
</dbReference>
<keyword evidence="13" id="KW-1185">Reference proteome</keyword>
<dbReference type="Gene3D" id="3.60.21.10">
    <property type="match status" value="1"/>
</dbReference>
<dbReference type="Proteomes" id="UP001204151">
    <property type="component" value="Unassembled WGS sequence"/>
</dbReference>
<evidence type="ECO:0000256" key="1">
    <source>
        <dbReference type="ARBA" id="ARBA00022475"/>
    </source>
</evidence>
<feature type="binding site" evidence="10">
    <location>
        <position position="19"/>
    </location>
    <ligand>
        <name>Mn(2+)</name>
        <dbReference type="ChEBI" id="CHEBI:29035"/>
        <label>1</label>
    </ligand>
</feature>
<keyword evidence="7 10" id="KW-0443">Lipid metabolism</keyword>
<evidence type="ECO:0000256" key="9">
    <source>
        <dbReference type="ARBA" id="ARBA00023211"/>
    </source>
</evidence>
<evidence type="ECO:0000313" key="13">
    <source>
        <dbReference type="Proteomes" id="UP001204151"/>
    </source>
</evidence>
<evidence type="ECO:0000256" key="2">
    <source>
        <dbReference type="ARBA" id="ARBA00022516"/>
    </source>
</evidence>
<dbReference type="NCBIfam" id="TIGR01854">
    <property type="entry name" value="lipid_A_lpxH"/>
    <property type="match status" value="1"/>
</dbReference>
<feature type="binding site" evidence="10">
    <location>
        <position position="177"/>
    </location>
    <ligand>
        <name>substrate</name>
    </ligand>
</feature>
<comment type="cofactor">
    <cofactor evidence="10">
        <name>Mn(2+)</name>
        <dbReference type="ChEBI" id="CHEBI:29035"/>
    </cofactor>
    <text evidence="10">Binds 2 Mn(2+) ions per subunit in a binuclear metal center.</text>
</comment>
<comment type="caution">
    <text evidence="10">Lacks conserved residue(s) required for the propagation of feature annotation.</text>
</comment>
<evidence type="ECO:0000256" key="4">
    <source>
        <dbReference type="ARBA" id="ARBA00022556"/>
    </source>
</evidence>
<keyword evidence="4 10" id="KW-0441">Lipid A biosynthesis</keyword>
<dbReference type="CDD" id="cd07398">
    <property type="entry name" value="MPP_YbbF-LpxH"/>
    <property type="match status" value="1"/>
</dbReference>